<feature type="region of interest" description="Disordered" evidence="1">
    <location>
        <begin position="92"/>
        <end position="131"/>
    </location>
</feature>
<feature type="region of interest" description="Disordered" evidence="1">
    <location>
        <begin position="231"/>
        <end position="252"/>
    </location>
</feature>
<organism evidence="2 3">
    <name type="scientific">Ascobolus immersus RN42</name>
    <dbReference type="NCBI Taxonomy" id="1160509"/>
    <lineage>
        <taxon>Eukaryota</taxon>
        <taxon>Fungi</taxon>
        <taxon>Dikarya</taxon>
        <taxon>Ascomycota</taxon>
        <taxon>Pezizomycotina</taxon>
        <taxon>Pezizomycetes</taxon>
        <taxon>Pezizales</taxon>
        <taxon>Ascobolaceae</taxon>
        <taxon>Ascobolus</taxon>
    </lineage>
</organism>
<feature type="region of interest" description="Disordered" evidence="1">
    <location>
        <begin position="193"/>
        <end position="214"/>
    </location>
</feature>
<feature type="compositionally biased region" description="Polar residues" evidence="1">
    <location>
        <begin position="284"/>
        <end position="293"/>
    </location>
</feature>
<accession>A0A3N4HE37</accession>
<reference evidence="2 3" key="1">
    <citation type="journal article" date="2018" name="Nat. Ecol. Evol.">
        <title>Pezizomycetes genomes reveal the molecular basis of ectomycorrhizal truffle lifestyle.</title>
        <authorList>
            <person name="Murat C."/>
            <person name="Payen T."/>
            <person name="Noel B."/>
            <person name="Kuo A."/>
            <person name="Morin E."/>
            <person name="Chen J."/>
            <person name="Kohler A."/>
            <person name="Krizsan K."/>
            <person name="Balestrini R."/>
            <person name="Da Silva C."/>
            <person name="Montanini B."/>
            <person name="Hainaut M."/>
            <person name="Levati E."/>
            <person name="Barry K.W."/>
            <person name="Belfiori B."/>
            <person name="Cichocki N."/>
            <person name="Clum A."/>
            <person name="Dockter R.B."/>
            <person name="Fauchery L."/>
            <person name="Guy J."/>
            <person name="Iotti M."/>
            <person name="Le Tacon F."/>
            <person name="Lindquist E.A."/>
            <person name="Lipzen A."/>
            <person name="Malagnac F."/>
            <person name="Mello A."/>
            <person name="Molinier V."/>
            <person name="Miyauchi S."/>
            <person name="Poulain J."/>
            <person name="Riccioni C."/>
            <person name="Rubini A."/>
            <person name="Sitrit Y."/>
            <person name="Splivallo R."/>
            <person name="Traeger S."/>
            <person name="Wang M."/>
            <person name="Zifcakova L."/>
            <person name="Wipf D."/>
            <person name="Zambonelli A."/>
            <person name="Paolocci F."/>
            <person name="Nowrousian M."/>
            <person name="Ottonello S."/>
            <person name="Baldrian P."/>
            <person name="Spatafora J.W."/>
            <person name="Henrissat B."/>
            <person name="Nagy L.G."/>
            <person name="Aury J.M."/>
            <person name="Wincker P."/>
            <person name="Grigoriev I.V."/>
            <person name="Bonfante P."/>
            <person name="Martin F.M."/>
        </authorList>
    </citation>
    <scope>NUCLEOTIDE SEQUENCE [LARGE SCALE GENOMIC DNA]</scope>
    <source>
        <strain evidence="2 3">RN42</strain>
    </source>
</reference>
<name>A0A3N4HE37_ASCIM</name>
<evidence type="ECO:0000313" key="3">
    <source>
        <dbReference type="Proteomes" id="UP000275078"/>
    </source>
</evidence>
<proteinExistence type="predicted"/>
<feature type="region of interest" description="Disordered" evidence="1">
    <location>
        <begin position="280"/>
        <end position="318"/>
    </location>
</feature>
<feature type="compositionally biased region" description="Low complexity" evidence="1">
    <location>
        <begin position="111"/>
        <end position="123"/>
    </location>
</feature>
<evidence type="ECO:0000313" key="2">
    <source>
        <dbReference type="EMBL" id="RPA72503.1"/>
    </source>
</evidence>
<dbReference type="Gene3D" id="1.20.5.1160">
    <property type="entry name" value="Vasodilator-stimulated phosphoprotein"/>
    <property type="match status" value="1"/>
</dbReference>
<dbReference type="EMBL" id="ML119859">
    <property type="protein sequence ID" value="RPA72503.1"/>
    <property type="molecule type" value="Genomic_DNA"/>
</dbReference>
<sequence>MAIPPHVKVALDGVWKRGELPKQCTTGVLKDLANRLKISFADAERYVPTYIRKPPFDSQSVAQHIQSASPTPMRRPVLNAFQASSIGPIQQIFPGVSSAPRSNDHQPTPSPSERSYSRFSSISAADAPDPFNQMFRETDMRSEAGDSGYCGSVAGYEEHSDAKKRYTERAGATTFRHAGTDMLQQHIITQYRGSRDSAPAKQDNLHHQVSPSQCSTAALEKENMELRRRLEDSEKERHRLRGQLSDAQKDAATYRRKAEEEISAGALKDQELVLVRQKLENSSERVSQLQTKLSGLDQRRKKKVGKSRMTPRDPNRPKRIIKNPTNATTKLEFERREANRFVTGTDNFVKDGKVVVVNGLWGGPAVNRRKRVKRTYMSGLTESESLVNSG</sequence>
<gene>
    <name evidence="2" type="ORF">BJ508DRAFT_314693</name>
</gene>
<dbReference type="Proteomes" id="UP000275078">
    <property type="component" value="Unassembled WGS sequence"/>
</dbReference>
<evidence type="ECO:0000256" key="1">
    <source>
        <dbReference type="SAM" id="MobiDB-lite"/>
    </source>
</evidence>
<protein>
    <submittedName>
        <fullName evidence="2">Uncharacterized protein</fullName>
    </submittedName>
</protein>
<dbReference type="AlphaFoldDB" id="A0A3N4HE37"/>
<keyword evidence="3" id="KW-1185">Reference proteome</keyword>